<evidence type="ECO:0000256" key="3">
    <source>
        <dbReference type="ARBA" id="ARBA00022525"/>
    </source>
</evidence>
<dbReference type="AlphaFoldDB" id="A0A2N0Q1N8"/>
<name>A0A2N0Q1N8_9GLOM</name>
<comment type="caution">
    <text evidence="5">The sequence shown here is derived from an EMBL/GenBank/DDBJ whole genome shotgun (WGS) entry which is preliminary data.</text>
</comment>
<dbReference type="GO" id="GO:0043657">
    <property type="term" value="C:host cell"/>
    <property type="evidence" value="ECO:0007669"/>
    <property type="project" value="UniProtKB-SubCell"/>
</dbReference>
<reference evidence="5 6" key="1">
    <citation type="submission" date="2016-04" db="EMBL/GenBank/DDBJ databases">
        <title>Genome analyses suggest a sexual origin of heterokaryosis in a supposedly ancient asexual fungus.</title>
        <authorList>
            <person name="Ropars J."/>
            <person name="Sedzielewska K."/>
            <person name="Noel J."/>
            <person name="Charron P."/>
            <person name="Farinelli L."/>
            <person name="Marton T."/>
            <person name="Kruger M."/>
            <person name="Pelin A."/>
            <person name="Brachmann A."/>
            <person name="Corradi N."/>
        </authorList>
    </citation>
    <scope>NUCLEOTIDE SEQUENCE [LARGE SCALE GENOMIC DNA]</scope>
    <source>
        <strain evidence="5 6">A5</strain>
    </source>
</reference>
<evidence type="ECO:0000313" key="6">
    <source>
        <dbReference type="Proteomes" id="UP000232722"/>
    </source>
</evidence>
<keyword evidence="3" id="KW-0964">Secreted</keyword>
<dbReference type="EMBL" id="LLXJ01000214">
    <property type="protein sequence ID" value="PKC13002.1"/>
    <property type="molecule type" value="Genomic_DNA"/>
</dbReference>
<proteinExistence type="predicted"/>
<organism evidence="5 6">
    <name type="scientific">Rhizophagus irregularis</name>
    <dbReference type="NCBI Taxonomy" id="588596"/>
    <lineage>
        <taxon>Eukaryota</taxon>
        <taxon>Fungi</taxon>
        <taxon>Fungi incertae sedis</taxon>
        <taxon>Mucoromycota</taxon>
        <taxon>Glomeromycotina</taxon>
        <taxon>Glomeromycetes</taxon>
        <taxon>Glomerales</taxon>
        <taxon>Glomeraceae</taxon>
        <taxon>Rhizophagus</taxon>
    </lineage>
</organism>
<dbReference type="SUPFAM" id="SSF52540">
    <property type="entry name" value="P-loop containing nucleoside triphosphate hydrolases"/>
    <property type="match status" value="1"/>
</dbReference>
<dbReference type="Gene3D" id="3.40.50.300">
    <property type="entry name" value="P-loop containing nucleotide triphosphate hydrolases"/>
    <property type="match status" value="1"/>
</dbReference>
<dbReference type="VEuPathDB" id="FungiDB:RhiirA1_463053"/>
<dbReference type="VEuPathDB" id="FungiDB:FUN_012886"/>
<comment type="subcellular location">
    <subcellularLocation>
        <location evidence="1">Host cell</location>
    </subcellularLocation>
    <subcellularLocation>
        <location evidence="2">Secreted</location>
    </subcellularLocation>
</comment>
<reference evidence="5 6" key="2">
    <citation type="submission" date="2017-09" db="EMBL/GenBank/DDBJ databases">
        <title>Extensive intraspecific genome diversity in a model arbuscular mycorrhizal fungus.</title>
        <authorList>
            <person name="Chen E.C."/>
            <person name="Morin E."/>
            <person name="Beaudet D."/>
            <person name="Noel J."/>
            <person name="Ndikumana S."/>
            <person name="Charron P."/>
            <person name="St-Onge C."/>
            <person name="Giorgi J."/>
            <person name="Grigoriev I.V."/>
            <person name="Roux C."/>
            <person name="Martin F.M."/>
            <person name="Corradi N."/>
        </authorList>
    </citation>
    <scope>NUCLEOTIDE SEQUENCE [LARGE SCALE GENOMIC DNA]</scope>
    <source>
        <strain evidence="5 6">A5</strain>
    </source>
</reference>
<accession>A0A2N0Q1N8</accession>
<evidence type="ECO:0000256" key="2">
    <source>
        <dbReference type="ARBA" id="ARBA00004613"/>
    </source>
</evidence>
<feature type="domain" description="Crinkler effector protein N-terminal" evidence="4">
    <location>
        <begin position="2"/>
        <end position="121"/>
    </location>
</feature>
<dbReference type="GO" id="GO:0005576">
    <property type="term" value="C:extracellular region"/>
    <property type="evidence" value="ECO:0007669"/>
    <property type="project" value="UniProtKB-SubCell"/>
</dbReference>
<evidence type="ECO:0000259" key="4">
    <source>
        <dbReference type="Pfam" id="PF20147"/>
    </source>
</evidence>
<dbReference type="Proteomes" id="UP000232722">
    <property type="component" value="Unassembled WGS sequence"/>
</dbReference>
<dbReference type="InterPro" id="IPR027417">
    <property type="entry name" value="P-loop_NTPase"/>
</dbReference>
<dbReference type="VEuPathDB" id="FungiDB:RhiirFUN_014264"/>
<evidence type="ECO:0000313" key="5">
    <source>
        <dbReference type="EMBL" id="PKC13002.1"/>
    </source>
</evidence>
<dbReference type="Pfam" id="PF20147">
    <property type="entry name" value="Crinkler"/>
    <property type="match status" value="1"/>
</dbReference>
<gene>
    <name evidence="5" type="ORF">RhiirA5_461501</name>
</gene>
<evidence type="ECO:0000256" key="1">
    <source>
        <dbReference type="ARBA" id="ARBA00004340"/>
    </source>
</evidence>
<dbReference type="InterPro" id="IPR045379">
    <property type="entry name" value="Crinkler_N"/>
</dbReference>
<sequence>MMSINCLILGKTSFVDTFAVNIAKESDILGSLVKFDDLKISDLKYLIYNLFDKEINDTKFNYKNIGLWKVDIAYDQNYMLEYVTTEDDIKLKLGGELLIPIFLVKEFFENLIQSNIHVIVQVPAAAATGSHKRLKMTRCFCSSSRLDPENNFYIKPKELVENLGSRIVEGKFCLFHGHRQSGKTTTAWELKHWIETNSKYTVCYLNFNSGIVTNEGLSEFWQSILFKLKSIMPAFVNKAIYSPLLKGKIGASAFEELFNKNNTLLRDIILIIDEASKLINDNDETSWLILKEFIASLRVFRDQRGDISIVHSVVLIGTEVIKDFLFARARQSRNSTSEISPFSAEGVFNSAQFTNLEVKDLLAQYAEDNKFEIDVDNIFADVYFFTLGHKSLVGACYYYFEQKIMSGAIKATLDDWEKHVPILLPQYIKELATYKSIVQCLETLSENKRKILGEVLRYGYKKVSMDEDDVKFLLAEGMVIVISNYGDGTGLIGCAVPILRTIMLSSIRGPKIVPSLLPTNADHIDPKWLLARTIENLSIHNIFHEKTFNANNEPSEYAFQAEFLGVFKQLTSIAYPSLEYCVLPEVKERDEGGRRRQRLDILIRNKTLPVYGFELSVAASETVFDNHLECSEYYSSIHNCDKMYAIDISPSEKHANYFGKQNYEKLFSGQNKFLNPPIGSVVIQIWITCPAKNTGSISVVQLWTSDINFSDSGDIGIFFCSL</sequence>
<protein>
    <recommendedName>
        <fullName evidence="4">Crinkler effector protein N-terminal domain-containing protein</fullName>
    </recommendedName>
</protein>